<dbReference type="PANTHER" id="PTHR30272">
    <property type="entry name" value="3-HYDROXYACYL-[ACYL-CARRIER-PROTEIN] DEHYDRATASE"/>
    <property type="match status" value="1"/>
</dbReference>
<evidence type="ECO:0000256" key="9">
    <source>
        <dbReference type="HAMAP-Rule" id="MF_00406"/>
    </source>
</evidence>
<evidence type="ECO:0000256" key="1">
    <source>
        <dbReference type="ARBA" id="ARBA00004496"/>
    </source>
</evidence>
<evidence type="ECO:0000313" key="10">
    <source>
        <dbReference type="EMBL" id="RJG49073.1"/>
    </source>
</evidence>
<comment type="caution">
    <text evidence="10">The sequence shown here is derived from an EMBL/GenBank/DDBJ whole genome shotgun (WGS) entry which is preliminary data.</text>
</comment>
<dbReference type="GO" id="GO:0009245">
    <property type="term" value="P:lipid A biosynthetic process"/>
    <property type="evidence" value="ECO:0007669"/>
    <property type="project" value="UniProtKB-UniRule"/>
</dbReference>
<dbReference type="HAMAP" id="MF_00406">
    <property type="entry name" value="FabZ"/>
    <property type="match status" value="1"/>
</dbReference>
<dbReference type="NCBIfam" id="NF000582">
    <property type="entry name" value="PRK00006.1"/>
    <property type="match status" value="1"/>
</dbReference>
<gene>
    <name evidence="9 10" type="primary">fabZ</name>
    <name evidence="10" type="ORF">D1Z90_06825</name>
</gene>
<keyword evidence="7 9" id="KW-0456">Lyase</keyword>
<dbReference type="GO" id="GO:0016020">
    <property type="term" value="C:membrane"/>
    <property type="evidence" value="ECO:0007669"/>
    <property type="project" value="GOC"/>
</dbReference>
<dbReference type="EMBL" id="QZCH01000005">
    <property type="protein sequence ID" value="RJG49073.1"/>
    <property type="molecule type" value="Genomic_DNA"/>
</dbReference>
<sequence>MSNELNQLQIQEIMDLLPHRYPFLLVDRVLDYKSGETLHGIKNVSFNEPQFTGHFPNTPVFPGVMILEAMAQATGILAFATYGKPKDNELYFLASIDNARFRKPVVPGDQLELFVDYLKERRGMGKFACTAKVAGEVVCSADIMCARREV</sequence>
<dbReference type="GO" id="GO:0006633">
    <property type="term" value="P:fatty acid biosynthetic process"/>
    <property type="evidence" value="ECO:0007669"/>
    <property type="project" value="UniProtKB-UniRule"/>
</dbReference>
<evidence type="ECO:0000256" key="2">
    <source>
        <dbReference type="ARBA" id="ARBA00009174"/>
    </source>
</evidence>
<keyword evidence="4 9" id="KW-0444">Lipid biosynthesis</keyword>
<accession>A0A418YGY6</accession>
<evidence type="ECO:0000256" key="4">
    <source>
        <dbReference type="ARBA" id="ARBA00022516"/>
    </source>
</evidence>
<evidence type="ECO:0000256" key="6">
    <source>
        <dbReference type="ARBA" id="ARBA00023098"/>
    </source>
</evidence>
<keyword evidence="11" id="KW-1185">Reference proteome</keyword>
<dbReference type="NCBIfam" id="TIGR01750">
    <property type="entry name" value="fabZ"/>
    <property type="match status" value="1"/>
</dbReference>
<keyword evidence="5 9" id="KW-0441">Lipid A biosynthesis</keyword>
<dbReference type="InterPro" id="IPR013114">
    <property type="entry name" value="FabA_FabZ"/>
</dbReference>
<comment type="function">
    <text evidence="8 9">Involved in unsaturated fatty acids biosynthesis. Catalyzes the dehydration of short chain beta-hydroxyacyl-ACPs and long chain saturated and unsaturated beta-hydroxyacyl-ACPs.</text>
</comment>
<proteinExistence type="inferred from homology"/>
<dbReference type="EC" id="4.2.1.59" evidence="9"/>
<comment type="subcellular location">
    <subcellularLocation>
        <location evidence="1 9">Cytoplasm</location>
    </subcellularLocation>
</comment>
<dbReference type="OrthoDB" id="9772788at2"/>
<dbReference type="InterPro" id="IPR029069">
    <property type="entry name" value="HotDog_dom_sf"/>
</dbReference>
<protein>
    <recommendedName>
        <fullName evidence="9">3-hydroxyacyl-[acyl-carrier-protein] dehydratase FabZ</fullName>
        <ecNumber evidence="9">4.2.1.59</ecNumber>
    </recommendedName>
    <alternativeName>
        <fullName evidence="9">(3R)-hydroxymyristoyl-[acyl-carrier-protein] dehydratase</fullName>
        <shortName evidence="9">(3R)-hydroxymyristoyl-ACP dehydrase</shortName>
    </alternativeName>
    <alternativeName>
        <fullName evidence="9">Beta-hydroxyacyl-ACP dehydratase</fullName>
    </alternativeName>
</protein>
<comment type="catalytic activity">
    <reaction evidence="9">
        <text>a (3R)-hydroxyacyl-[ACP] = a (2E)-enoyl-[ACP] + H2O</text>
        <dbReference type="Rhea" id="RHEA:13097"/>
        <dbReference type="Rhea" id="RHEA-COMP:9925"/>
        <dbReference type="Rhea" id="RHEA-COMP:9945"/>
        <dbReference type="ChEBI" id="CHEBI:15377"/>
        <dbReference type="ChEBI" id="CHEBI:78784"/>
        <dbReference type="ChEBI" id="CHEBI:78827"/>
        <dbReference type="EC" id="4.2.1.59"/>
    </reaction>
</comment>
<dbReference type="PANTHER" id="PTHR30272:SF1">
    <property type="entry name" value="3-HYDROXYACYL-[ACYL-CARRIER-PROTEIN] DEHYDRATASE"/>
    <property type="match status" value="1"/>
</dbReference>
<feature type="active site" evidence="9">
    <location>
        <position position="54"/>
    </location>
</feature>
<dbReference type="Gene3D" id="3.10.129.10">
    <property type="entry name" value="Hotdog Thioesterase"/>
    <property type="match status" value="1"/>
</dbReference>
<dbReference type="Pfam" id="PF07977">
    <property type="entry name" value="FabA"/>
    <property type="match status" value="1"/>
</dbReference>
<dbReference type="InterPro" id="IPR010084">
    <property type="entry name" value="FabZ"/>
</dbReference>
<keyword evidence="6 9" id="KW-0443">Lipid metabolism</keyword>
<reference evidence="10 11" key="2">
    <citation type="submission" date="2019-01" db="EMBL/GenBank/DDBJ databases">
        <title>Motilimonas pumilus sp. nov., isolated from the gut of sea cucumber (Apostichopus japonicus).</title>
        <authorList>
            <person name="Wang F.-Q."/>
            <person name="Ren L.-H."/>
            <person name="Lin Y.-W."/>
            <person name="Sun G.-H."/>
            <person name="Du Z.-J."/>
            <person name="Zhao J.-X."/>
            <person name="Liu X.-J."/>
            <person name="Liu L.-J."/>
        </authorList>
    </citation>
    <scope>NUCLEOTIDE SEQUENCE [LARGE SCALE GENOMIC DNA]</scope>
    <source>
        <strain evidence="10 11">PLHSC7-2</strain>
    </source>
</reference>
<evidence type="ECO:0000256" key="5">
    <source>
        <dbReference type="ARBA" id="ARBA00022556"/>
    </source>
</evidence>
<name>A0A418YGY6_9GAMM</name>
<dbReference type="FunFam" id="3.10.129.10:FF:000001">
    <property type="entry name" value="3-hydroxyacyl-[acyl-carrier-protein] dehydratase FabZ"/>
    <property type="match status" value="1"/>
</dbReference>
<evidence type="ECO:0000256" key="7">
    <source>
        <dbReference type="ARBA" id="ARBA00023239"/>
    </source>
</evidence>
<organism evidence="10 11">
    <name type="scientific">Motilimonas pumila</name>
    <dbReference type="NCBI Taxonomy" id="2303987"/>
    <lineage>
        <taxon>Bacteria</taxon>
        <taxon>Pseudomonadati</taxon>
        <taxon>Pseudomonadota</taxon>
        <taxon>Gammaproteobacteria</taxon>
        <taxon>Alteromonadales</taxon>
        <taxon>Alteromonadales genera incertae sedis</taxon>
        <taxon>Motilimonas</taxon>
    </lineage>
</organism>
<dbReference type="GO" id="GO:0019171">
    <property type="term" value="F:(3R)-hydroxyacyl-[acyl-carrier-protein] dehydratase activity"/>
    <property type="evidence" value="ECO:0007669"/>
    <property type="project" value="UniProtKB-EC"/>
</dbReference>
<dbReference type="AlphaFoldDB" id="A0A418YGY6"/>
<dbReference type="GO" id="GO:0005737">
    <property type="term" value="C:cytoplasm"/>
    <property type="evidence" value="ECO:0007669"/>
    <property type="project" value="UniProtKB-SubCell"/>
</dbReference>
<evidence type="ECO:0000313" key="11">
    <source>
        <dbReference type="Proteomes" id="UP000283255"/>
    </source>
</evidence>
<dbReference type="CDD" id="cd01288">
    <property type="entry name" value="FabZ"/>
    <property type="match status" value="1"/>
</dbReference>
<dbReference type="Proteomes" id="UP000283255">
    <property type="component" value="Unassembled WGS sequence"/>
</dbReference>
<dbReference type="SUPFAM" id="SSF54637">
    <property type="entry name" value="Thioesterase/thiol ester dehydrase-isomerase"/>
    <property type="match status" value="1"/>
</dbReference>
<comment type="similarity">
    <text evidence="2 9">Belongs to the thioester dehydratase family. FabZ subfamily.</text>
</comment>
<dbReference type="RefSeq" id="WP_119910004.1">
    <property type="nucleotide sequence ID" value="NZ_QZCH01000005.1"/>
</dbReference>
<reference evidence="10 11" key="1">
    <citation type="submission" date="2018-09" db="EMBL/GenBank/DDBJ databases">
        <authorList>
            <person name="Wang F."/>
        </authorList>
    </citation>
    <scope>NUCLEOTIDE SEQUENCE [LARGE SCALE GENOMIC DNA]</scope>
    <source>
        <strain evidence="10 11">PLHSC7-2</strain>
    </source>
</reference>
<evidence type="ECO:0000256" key="8">
    <source>
        <dbReference type="ARBA" id="ARBA00025049"/>
    </source>
</evidence>
<keyword evidence="3 9" id="KW-0963">Cytoplasm</keyword>
<evidence type="ECO:0000256" key="3">
    <source>
        <dbReference type="ARBA" id="ARBA00022490"/>
    </source>
</evidence>